<name>A0ABP0JEX2_9DINO</name>
<dbReference type="EMBL" id="CAXAMM010006947">
    <property type="protein sequence ID" value="CAK9012830.1"/>
    <property type="molecule type" value="Genomic_DNA"/>
</dbReference>
<keyword evidence="2" id="KW-1185">Reference proteome</keyword>
<protein>
    <submittedName>
        <fullName evidence="1">Uncharacterized protein</fullName>
    </submittedName>
</protein>
<organism evidence="1 2">
    <name type="scientific">Durusdinium trenchii</name>
    <dbReference type="NCBI Taxonomy" id="1381693"/>
    <lineage>
        <taxon>Eukaryota</taxon>
        <taxon>Sar</taxon>
        <taxon>Alveolata</taxon>
        <taxon>Dinophyceae</taxon>
        <taxon>Suessiales</taxon>
        <taxon>Symbiodiniaceae</taxon>
        <taxon>Durusdinium</taxon>
    </lineage>
</organism>
<accession>A0ABP0JEX2</accession>
<proteinExistence type="predicted"/>
<sequence>MLALPPTAQGGSKTLALPNCSFDKRDVSFSQRVPVEEANHGVILVQQFFGAPHVPGEEIVRYDDYVRNHDWRRIGPILYTQEELTARAQALQQEAEKLGGYRRAPALWDVGPKASKFKMRNPFSDRARLSATGEFVQSVLKTEFLDEKGLQSFFSSPEAVSFEETPSV</sequence>
<evidence type="ECO:0000313" key="1">
    <source>
        <dbReference type="EMBL" id="CAK9012830.1"/>
    </source>
</evidence>
<comment type="caution">
    <text evidence="1">The sequence shown here is derived from an EMBL/GenBank/DDBJ whole genome shotgun (WGS) entry which is preliminary data.</text>
</comment>
<gene>
    <name evidence="1" type="ORF">SCF082_LOCUS11672</name>
</gene>
<evidence type="ECO:0000313" key="2">
    <source>
        <dbReference type="Proteomes" id="UP001642464"/>
    </source>
</evidence>
<dbReference type="Proteomes" id="UP001642464">
    <property type="component" value="Unassembled WGS sequence"/>
</dbReference>
<reference evidence="1 2" key="1">
    <citation type="submission" date="2024-02" db="EMBL/GenBank/DDBJ databases">
        <authorList>
            <person name="Chen Y."/>
            <person name="Shah S."/>
            <person name="Dougan E. K."/>
            <person name="Thang M."/>
            <person name="Chan C."/>
        </authorList>
    </citation>
    <scope>NUCLEOTIDE SEQUENCE [LARGE SCALE GENOMIC DNA]</scope>
</reference>